<dbReference type="InterPro" id="IPR043502">
    <property type="entry name" value="DNA/RNA_pol_sf"/>
</dbReference>
<dbReference type="Pfam" id="PF08284">
    <property type="entry name" value="RVP_2"/>
    <property type="match status" value="1"/>
</dbReference>
<feature type="domain" description="Reverse transcriptase/retrotransposon-derived protein RNase H-like" evidence="2">
    <location>
        <begin position="293"/>
        <end position="380"/>
    </location>
</feature>
<evidence type="ECO:0000259" key="3">
    <source>
        <dbReference type="Pfam" id="PF24626"/>
    </source>
</evidence>
<dbReference type="AlphaFoldDB" id="A0A699H6Q8"/>
<dbReference type="Gene3D" id="3.10.10.10">
    <property type="entry name" value="HIV Type 1 Reverse Transcriptase, subunit A, domain 1"/>
    <property type="match status" value="1"/>
</dbReference>
<feature type="region of interest" description="Disordered" evidence="1">
    <location>
        <begin position="42"/>
        <end position="66"/>
    </location>
</feature>
<dbReference type="InterPro" id="IPR056924">
    <property type="entry name" value="SH3_Tf2-1"/>
</dbReference>
<accession>A0A699H6Q8</accession>
<dbReference type="SUPFAM" id="SSF56672">
    <property type="entry name" value="DNA/RNA polymerases"/>
    <property type="match status" value="1"/>
</dbReference>
<dbReference type="CDD" id="cd00303">
    <property type="entry name" value="retropepsin_like"/>
    <property type="match status" value="1"/>
</dbReference>
<dbReference type="EMBL" id="BKCJ010110209">
    <property type="protein sequence ID" value="GEX47054.1"/>
    <property type="molecule type" value="Genomic_DNA"/>
</dbReference>
<evidence type="ECO:0000259" key="2">
    <source>
        <dbReference type="Pfam" id="PF17919"/>
    </source>
</evidence>
<gene>
    <name evidence="4" type="ORF">Tci_319029</name>
</gene>
<name>A0A699H6Q8_TANCI</name>
<protein>
    <submittedName>
        <fullName evidence="4">Uncharacterized protein</fullName>
    </submittedName>
</protein>
<feature type="domain" description="Tf2-1-like SH3-like" evidence="3">
    <location>
        <begin position="421"/>
        <end position="485"/>
    </location>
</feature>
<dbReference type="PANTHER" id="PTHR46148:SF57">
    <property type="entry name" value="OS12G0499874 PROTEIN"/>
    <property type="match status" value="1"/>
</dbReference>
<comment type="caution">
    <text evidence="4">The sequence shown here is derived from an EMBL/GenBank/DDBJ whole genome shotgun (WGS) entry which is preliminary data.</text>
</comment>
<evidence type="ECO:0000313" key="4">
    <source>
        <dbReference type="EMBL" id="GEX47054.1"/>
    </source>
</evidence>
<proteinExistence type="predicted"/>
<dbReference type="PANTHER" id="PTHR46148">
    <property type="entry name" value="CHROMO DOMAIN-CONTAINING PROTEIN"/>
    <property type="match status" value="1"/>
</dbReference>
<organism evidence="4">
    <name type="scientific">Tanacetum cinerariifolium</name>
    <name type="common">Dalmatian daisy</name>
    <name type="synonym">Chrysanthemum cinerariifolium</name>
    <dbReference type="NCBI Taxonomy" id="118510"/>
    <lineage>
        <taxon>Eukaryota</taxon>
        <taxon>Viridiplantae</taxon>
        <taxon>Streptophyta</taxon>
        <taxon>Embryophyta</taxon>
        <taxon>Tracheophyta</taxon>
        <taxon>Spermatophyta</taxon>
        <taxon>Magnoliopsida</taxon>
        <taxon>eudicotyledons</taxon>
        <taxon>Gunneridae</taxon>
        <taxon>Pentapetalae</taxon>
        <taxon>asterids</taxon>
        <taxon>campanulids</taxon>
        <taxon>Asterales</taxon>
        <taxon>Asteraceae</taxon>
        <taxon>Asteroideae</taxon>
        <taxon>Anthemideae</taxon>
        <taxon>Anthemidinae</taxon>
        <taxon>Tanacetum</taxon>
    </lineage>
</organism>
<feature type="compositionally biased region" description="Basic and acidic residues" evidence="1">
    <location>
        <begin position="42"/>
        <end position="61"/>
    </location>
</feature>
<reference evidence="4" key="1">
    <citation type="journal article" date="2019" name="Sci. Rep.">
        <title>Draft genome of Tanacetum cinerariifolium, the natural source of mosquito coil.</title>
        <authorList>
            <person name="Yamashiro T."/>
            <person name="Shiraishi A."/>
            <person name="Satake H."/>
            <person name="Nakayama K."/>
        </authorList>
    </citation>
    <scope>NUCLEOTIDE SEQUENCE</scope>
</reference>
<dbReference type="InterPro" id="IPR041577">
    <property type="entry name" value="RT_RNaseH_2"/>
</dbReference>
<evidence type="ECO:0000256" key="1">
    <source>
        <dbReference type="SAM" id="MobiDB-lite"/>
    </source>
</evidence>
<dbReference type="Pfam" id="PF24626">
    <property type="entry name" value="SH3_Tf2-1"/>
    <property type="match status" value="1"/>
</dbReference>
<sequence>MWWEGKVCEKGEEWIGAYDLLSRPRVRETDLQRKINKEAKETKRKLEFGDQDAKKPIHDQSQRSGGTQIKTPCMILVNSIPTRVLYDSGASVLFVSYEFSKNLSTPPNKLPFPLEVEIADNKVVVVSNMYREAEIEINDSTIRIDLIPIIQKLVRVVNMQGHKIIIYGDKRKGEYKLCSVMNSMRYLSRGCQAFMAHVIYTNFEKKNEKDVPIVNEFLDVFPEDLPGIPPERQVEFRIDLIPGATPIAKILVRKEDIPKMDFRTHYGHYEFVVMPFGLTNAPTIFMDLINRGKKQEEDFDTLRKKLCEAPILALPEGTKDMVVYSDASYIGLGCVLMQWCKVIAYASRQLKKHEENYPTHDLEFSTVFFALKIWRHYLYDDSRGIKNRQERIYIPFRSHVKELLLEEAHKSRRRPIEFNVGDFVMLKVSSWKGVLRFKNKGKLSPRFIGPFKILKRVGEVTYVLELPKEMRRIHNTFHVSYLRKCLADGSSVITLDDVKIDMELTTREEPVAILGIKSRQVHNKEISLVKVQWNHHKGVSIRWELEEKMRIRKQRRKSSFEFQVEF</sequence>
<dbReference type="Pfam" id="PF17919">
    <property type="entry name" value="RT_RNaseH_2"/>
    <property type="match status" value="1"/>
</dbReference>